<evidence type="ECO:0000256" key="1">
    <source>
        <dbReference type="SAM" id="MobiDB-lite"/>
    </source>
</evidence>
<keyword evidence="3" id="KW-1185">Reference proteome</keyword>
<feature type="compositionally biased region" description="Low complexity" evidence="1">
    <location>
        <begin position="212"/>
        <end position="231"/>
    </location>
</feature>
<evidence type="ECO:0000313" key="2">
    <source>
        <dbReference type="EMBL" id="MET8438307.1"/>
    </source>
</evidence>
<feature type="region of interest" description="Disordered" evidence="1">
    <location>
        <begin position="209"/>
        <end position="231"/>
    </location>
</feature>
<organism evidence="2 3">
    <name type="scientific">Streptomyces sp. 900116325</name>
    <dbReference type="NCBI Taxonomy" id="3154295"/>
    <lineage>
        <taxon>Bacteria</taxon>
        <taxon>Bacillati</taxon>
        <taxon>Actinomycetota</taxon>
        <taxon>Actinomycetes</taxon>
        <taxon>Kitasatosporales</taxon>
        <taxon>Streptomycetaceae</taxon>
        <taxon>Streptomyces</taxon>
    </lineage>
</organism>
<dbReference type="RefSeq" id="WP_356712769.1">
    <property type="nucleotide sequence ID" value="NZ_JBEXIP010000056.1"/>
</dbReference>
<evidence type="ECO:0000313" key="3">
    <source>
        <dbReference type="Proteomes" id="UP001550044"/>
    </source>
</evidence>
<accession>A0ABV2UKD7</accession>
<name>A0ABV2UKD7_9ACTN</name>
<reference evidence="2 3" key="1">
    <citation type="submission" date="2024-06" db="EMBL/GenBank/DDBJ databases">
        <title>The Natural Products Discovery Center: Release of the First 8490 Sequenced Strains for Exploring Actinobacteria Biosynthetic Diversity.</title>
        <authorList>
            <person name="Kalkreuter E."/>
            <person name="Kautsar S.A."/>
            <person name="Yang D."/>
            <person name="Bader C.D."/>
            <person name="Teijaro C.N."/>
            <person name="Fluegel L."/>
            <person name="Davis C.M."/>
            <person name="Simpson J.R."/>
            <person name="Lauterbach L."/>
            <person name="Steele A.D."/>
            <person name="Gui C."/>
            <person name="Meng S."/>
            <person name="Li G."/>
            <person name="Viehrig K."/>
            <person name="Ye F."/>
            <person name="Su P."/>
            <person name="Kiefer A.F."/>
            <person name="Nichols A."/>
            <person name="Cepeda A.J."/>
            <person name="Yan W."/>
            <person name="Fan B."/>
            <person name="Jiang Y."/>
            <person name="Adhikari A."/>
            <person name="Zheng C.-J."/>
            <person name="Schuster L."/>
            <person name="Cowan T.M."/>
            <person name="Smanski M.J."/>
            <person name="Chevrette M.G."/>
            <person name="De Carvalho L.P.S."/>
            <person name="Shen B."/>
        </authorList>
    </citation>
    <scope>NUCLEOTIDE SEQUENCE [LARGE SCALE GENOMIC DNA]</scope>
    <source>
        <strain evidence="2 3">NPDC005137</strain>
    </source>
</reference>
<gene>
    <name evidence="2" type="ORF">ABZV61_37420</name>
</gene>
<proteinExistence type="predicted"/>
<dbReference type="Proteomes" id="UP001550044">
    <property type="component" value="Unassembled WGS sequence"/>
</dbReference>
<sequence length="231" mass="25323">MPSVERERVDADDRAFEVLLRDGRVEAVGGEVAPGPRGIVGIRGRVDVQAGNAVDRLENDAAADRPLELGRLLGAVHHLVTDRAEVVLGEQLAGERLVLEGPGRRFGDLGESQRVDDVSGGLRGGLRGGQHPVERPLLVQRTQHLQDRGPIGYRRVHDAFAVPRDGGIVRALLVHDRARIPRRKVMAESPFSWFGHHWFGHHWVERHRSRTSPGAGAGRSPAGQARRSART</sequence>
<comment type="caution">
    <text evidence="2">The sequence shown here is derived from an EMBL/GenBank/DDBJ whole genome shotgun (WGS) entry which is preliminary data.</text>
</comment>
<dbReference type="EMBL" id="JBEXIP010000056">
    <property type="protein sequence ID" value="MET8438307.1"/>
    <property type="molecule type" value="Genomic_DNA"/>
</dbReference>
<protein>
    <submittedName>
        <fullName evidence="2">Uncharacterized protein</fullName>
    </submittedName>
</protein>